<sequence>IEKIAYKTKLISSDTHLTDNFARYIINTSNDITLYLPDQKKLVDGYTLELYNISNRKVNIKTEGRINNTVKGNEKRINLIFTNGEWFIL</sequence>
<accession>A0A2J5PLT0</accession>
<gene>
    <name evidence="1" type="ORF">CWN49_20420</name>
</gene>
<protein>
    <submittedName>
        <fullName evidence="1">Uncharacterized protein</fullName>
    </submittedName>
</protein>
<dbReference type="EMBL" id="PIDR01000701">
    <property type="protein sequence ID" value="PLO66675.1"/>
    <property type="molecule type" value="Genomic_DNA"/>
</dbReference>
<comment type="caution">
    <text evidence="1">The sequence shown here is derived from an EMBL/GenBank/DDBJ whole genome shotgun (WGS) entry which is preliminary data.</text>
</comment>
<dbReference type="Proteomes" id="UP000234667">
    <property type="component" value="Unassembled WGS sequence"/>
</dbReference>
<evidence type="ECO:0000313" key="2">
    <source>
        <dbReference type="Proteomes" id="UP000234667"/>
    </source>
</evidence>
<organism evidence="1 2">
    <name type="scientific">Klebsiella michiganensis</name>
    <dbReference type="NCBI Taxonomy" id="1134687"/>
    <lineage>
        <taxon>Bacteria</taxon>
        <taxon>Pseudomonadati</taxon>
        <taxon>Pseudomonadota</taxon>
        <taxon>Gammaproteobacteria</taxon>
        <taxon>Enterobacterales</taxon>
        <taxon>Enterobacteriaceae</taxon>
        <taxon>Klebsiella/Raoultella group</taxon>
        <taxon>Klebsiella</taxon>
    </lineage>
</organism>
<proteinExistence type="predicted"/>
<reference evidence="1 2" key="2">
    <citation type="submission" date="2018-01" db="EMBL/GenBank/DDBJ databases">
        <title>Genomic study of Klebsiella pneumoniae.</title>
        <authorList>
            <person name="Yang Y."/>
            <person name="Bicalho R."/>
        </authorList>
    </citation>
    <scope>NUCLEOTIDE SEQUENCE [LARGE SCALE GENOMIC DNA]</scope>
    <source>
        <strain evidence="1 2">A10</strain>
    </source>
</reference>
<evidence type="ECO:0000313" key="1">
    <source>
        <dbReference type="EMBL" id="PLO66675.1"/>
    </source>
</evidence>
<feature type="non-terminal residue" evidence="1">
    <location>
        <position position="1"/>
    </location>
</feature>
<dbReference type="AlphaFoldDB" id="A0A2J5PLT0"/>
<reference evidence="1 2" key="1">
    <citation type="submission" date="2017-11" db="EMBL/GenBank/DDBJ databases">
        <authorList>
            <person name="Han C.G."/>
        </authorList>
    </citation>
    <scope>NUCLEOTIDE SEQUENCE [LARGE SCALE GENOMIC DNA]</scope>
    <source>
        <strain evidence="1 2">A10</strain>
    </source>
</reference>
<name>A0A2J5PLT0_9ENTR</name>